<proteinExistence type="predicted"/>
<feature type="transmembrane region" description="Helical" evidence="1">
    <location>
        <begin position="21"/>
        <end position="40"/>
    </location>
</feature>
<evidence type="ECO:0008006" key="4">
    <source>
        <dbReference type="Google" id="ProtNLM"/>
    </source>
</evidence>
<evidence type="ECO:0000313" key="2">
    <source>
        <dbReference type="EMBL" id="SPE23716.1"/>
    </source>
</evidence>
<organism evidence="2 3">
    <name type="scientific">Latilactobacillus sakei</name>
    <name type="common">Lactobacillus sakei</name>
    <dbReference type="NCBI Taxonomy" id="1599"/>
    <lineage>
        <taxon>Bacteria</taxon>
        <taxon>Bacillati</taxon>
        <taxon>Bacillota</taxon>
        <taxon>Bacilli</taxon>
        <taxon>Lactobacillales</taxon>
        <taxon>Lactobacillaceae</taxon>
        <taxon>Latilactobacillus</taxon>
    </lineage>
</organism>
<feature type="transmembrane region" description="Helical" evidence="1">
    <location>
        <begin position="52"/>
        <end position="71"/>
    </location>
</feature>
<accession>A0AAE8LXG2</accession>
<dbReference type="AlphaFoldDB" id="A0AAE8LXG2"/>
<dbReference type="GO" id="GO:0016020">
    <property type="term" value="C:membrane"/>
    <property type="evidence" value="ECO:0007669"/>
    <property type="project" value="InterPro"/>
</dbReference>
<name>A0AAE8LXG2_LATSK</name>
<gene>
    <name evidence="2" type="ORF">LAS9267_02046</name>
</gene>
<reference evidence="2 3" key="1">
    <citation type="submission" date="2018-02" db="EMBL/GenBank/DDBJ databases">
        <authorList>
            <person name="Rodrigo-Torres L."/>
            <person name="Arahal R. D."/>
            <person name="Lucena T."/>
        </authorList>
    </citation>
    <scope>NUCLEOTIDE SEQUENCE [LARGE SCALE GENOMIC DNA]</scope>
    <source>
        <strain evidence="2 3">CECT 9267</strain>
    </source>
</reference>
<feature type="transmembrane region" description="Helical" evidence="1">
    <location>
        <begin position="83"/>
        <end position="105"/>
    </location>
</feature>
<dbReference type="Pfam" id="PF05656">
    <property type="entry name" value="DUF805"/>
    <property type="match status" value="1"/>
</dbReference>
<dbReference type="EMBL" id="OKRC01000015">
    <property type="protein sequence ID" value="SPE23716.1"/>
    <property type="molecule type" value="Genomic_DNA"/>
</dbReference>
<keyword evidence="1" id="KW-1133">Transmembrane helix</keyword>
<keyword evidence="1" id="KW-0472">Membrane</keyword>
<dbReference type="InterPro" id="IPR008523">
    <property type="entry name" value="DUF805"/>
</dbReference>
<keyword evidence="1" id="KW-0812">Transmembrane</keyword>
<dbReference type="RefSeq" id="WP_011005840.1">
    <property type="nucleotide sequence ID" value="NZ_CP043730.1"/>
</dbReference>
<comment type="caution">
    <text evidence="2">The sequence shown here is derived from an EMBL/GenBank/DDBJ whole genome shotgun (WGS) entry which is preliminary data.</text>
</comment>
<evidence type="ECO:0000256" key="1">
    <source>
        <dbReference type="SAM" id="Phobius"/>
    </source>
</evidence>
<evidence type="ECO:0000313" key="3">
    <source>
        <dbReference type="Proteomes" id="UP000239650"/>
    </source>
</evidence>
<protein>
    <recommendedName>
        <fullName evidence="4">DUF805 domain-containing protein</fullName>
    </recommendedName>
</protein>
<dbReference type="Proteomes" id="UP000239650">
    <property type="component" value="Unassembled WGS sequence"/>
</dbReference>
<sequence>MVFINYWKNIFNWNGLESREQYLLPTLLYGGLYGVIYIMTSQTASNELSAGNMFSVCIGLLIFIAQLSLSARRLQTISRSKNWLWLFIFPVIGNVLIFILCILPPKVKED</sequence>